<evidence type="ECO:0008006" key="9">
    <source>
        <dbReference type="Google" id="ProtNLM"/>
    </source>
</evidence>
<dbReference type="PANTHER" id="PTHR15549">
    <property type="entry name" value="PAIRED IMMUNOGLOBULIN-LIKE TYPE 2 RECEPTOR"/>
    <property type="match status" value="1"/>
</dbReference>
<dbReference type="EMBL" id="MU006225">
    <property type="protein sequence ID" value="KAF2827084.1"/>
    <property type="molecule type" value="Genomic_DNA"/>
</dbReference>
<keyword evidence="8" id="KW-1185">Reference proteome</keyword>
<feature type="region of interest" description="Disordered" evidence="5">
    <location>
        <begin position="158"/>
        <end position="189"/>
    </location>
</feature>
<sequence>MSSGLKCYFPNGALSPSVPCDPSAEVTHCCLKKEQCLTNGICAIDATINYGIQYGRGVCSDSTWQSPVCPKVCLDNQDLATNSSAHDFRANGAGIYECNAKGYGQEAEYCCESASEKARCCSTTSVIFTMPAASLGAVAIRASSTPVTTSVFTTTSIPASSTIGPSSTSGPTASATAAPISTPTEAPTKKISTGGAVGAGVGGALGVCLLVAALVFLFLRRRKQHKYVEHEDVEPTPVEKYELKGVERHTPELEGSVYRHELEASGSDVKGSRHELAAPPPARELPNNEVIAELPGKKQ</sequence>
<accession>A0A6A7A2Q2</accession>
<reference evidence="7" key="1">
    <citation type="journal article" date="2020" name="Stud. Mycol.">
        <title>101 Dothideomycetes genomes: a test case for predicting lifestyles and emergence of pathogens.</title>
        <authorList>
            <person name="Haridas S."/>
            <person name="Albert R."/>
            <person name="Binder M."/>
            <person name="Bloem J."/>
            <person name="Labutti K."/>
            <person name="Salamov A."/>
            <person name="Andreopoulos B."/>
            <person name="Baker S."/>
            <person name="Barry K."/>
            <person name="Bills G."/>
            <person name="Bluhm B."/>
            <person name="Cannon C."/>
            <person name="Castanera R."/>
            <person name="Culley D."/>
            <person name="Daum C."/>
            <person name="Ezra D."/>
            <person name="Gonzalez J."/>
            <person name="Henrissat B."/>
            <person name="Kuo A."/>
            <person name="Liang C."/>
            <person name="Lipzen A."/>
            <person name="Lutzoni F."/>
            <person name="Magnuson J."/>
            <person name="Mondo S."/>
            <person name="Nolan M."/>
            <person name="Ohm R."/>
            <person name="Pangilinan J."/>
            <person name="Park H.-J."/>
            <person name="Ramirez L."/>
            <person name="Alfaro M."/>
            <person name="Sun H."/>
            <person name="Tritt A."/>
            <person name="Yoshinaga Y."/>
            <person name="Zwiers L.-H."/>
            <person name="Turgeon B."/>
            <person name="Goodwin S."/>
            <person name="Spatafora J."/>
            <person name="Crous P."/>
            <person name="Grigoriev I."/>
        </authorList>
    </citation>
    <scope>NUCLEOTIDE SEQUENCE</scope>
    <source>
        <strain evidence="7">CBS 113818</strain>
    </source>
</reference>
<evidence type="ECO:0000256" key="5">
    <source>
        <dbReference type="SAM" id="MobiDB-lite"/>
    </source>
</evidence>
<keyword evidence="3 6" id="KW-1133">Transmembrane helix</keyword>
<dbReference type="GO" id="GO:0016020">
    <property type="term" value="C:membrane"/>
    <property type="evidence" value="ECO:0007669"/>
    <property type="project" value="UniProtKB-SubCell"/>
</dbReference>
<organism evidence="7 8">
    <name type="scientific">Ophiobolus disseminans</name>
    <dbReference type="NCBI Taxonomy" id="1469910"/>
    <lineage>
        <taxon>Eukaryota</taxon>
        <taxon>Fungi</taxon>
        <taxon>Dikarya</taxon>
        <taxon>Ascomycota</taxon>
        <taxon>Pezizomycotina</taxon>
        <taxon>Dothideomycetes</taxon>
        <taxon>Pleosporomycetidae</taxon>
        <taxon>Pleosporales</taxon>
        <taxon>Pleosporineae</taxon>
        <taxon>Phaeosphaeriaceae</taxon>
        <taxon>Ophiobolus</taxon>
    </lineage>
</organism>
<keyword evidence="2 6" id="KW-0812">Transmembrane</keyword>
<evidence type="ECO:0000256" key="4">
    <source>
        <dbReference type="ARBA" id="ARBA00023136"/>
    </source>
</evidence>
<dbReference type="GO" id="GO:0071944">
    <property type="term" value="C:cell periphery"/>
    <property type="evidence" value="ECO:0007669"/>
    <property type="project" value="UniProtKB-ARBA"/>
</dbReference>
<name>A0A6A7A2Q2_9PLEO</name>
<gene>
    <name evidence="7" type="ORF">CC86DRAFT_406312</name>
</gene>
<feature type="transmembrane region" description="Helical" evidence="6">
    <location>
        <begin position="196"/>
        <end position="219"/>
    </location>
</feature>
<dbReference type="AlphaFoldDB" id="A0A6A7A2Q2"/>
<dbReference type="Proteomes" id="UP000799424">
    <property type="component" value="Unassembled WGS sequence"/>
</dbReference>
<keyword evidence="4 6" id="KW-0472">Membrane</keyword>
<dbReference type="OrthoDB" id="5215637at2759"/>
<evidence type="ECO:0000256" key="2">
    <source>
        <dbReference type="ARBA" id="ARBA00022692"/>
    </source>
</evidence>
<proteinExistence type="predicted"/>
<evidence type="ECO:0000313" key="7">
    <source>
        <dbReference type="EMBL" id="KAF2827084.1"/>
    </source>
</evidence>
<evidence type="ECO:0000313" key="8">
    <source>
        <dbReference type="Proteomes" id="UP000799424"/>
    </source>
</evidence>
<evidence type="ECO:0000256" key="3">
    <source>
        <dbReference type="ARBA" id="ARBA00022989"/>
    </source>
</evidence>
<protein>
    <recommendedName>
        <fullName evidence="9">Mid2 domain-containing protein</fullName>
    </recommendedName>
</protein>
<evidence type="ECO:0000256" key="6">
    <source>
        <dbReference type="SAM" id="Phobius"/>
    </source>
</evidence>
<evidence type="ECO:0000256" key="1">
    <source>
        <dbReference type="ARBA" id="ARBA00004167"/>
    </source>
</evidence>
<feature type="region of interest" description="Disordered" evidence="5">
    <location>
        <begin position="263"/>
        <end position="299"/>
    </location>
</feature>
<comment type="subcellular location">
    <subcellularLocation>
        <location evidence="1">Membrane</location>
        <topology evidence="1">Single-pass membrane protein</topology>
    </subcellularLocation>
</comment>
<dbReference type="InterPro" id="IPR051694">
    <property type="entry name" value="Immunoregulatory_rcpt-like"/>
</dbReference>
<feature type="compositionally biased region" description="Low complexity" evidence="5">
    <location>
        <begin position="158"/>
        <end position="186"/>
    </location>
</feature>